<dbReference type="GO" id="GO:0001508">
    <property type="term" value="P:action potential"/>
    <property type="evidence" value="ECO:0007669"/>
    <property type="project" value="TreeGrafter"/>
</dbReference>
<feature type="compositionally biased region" description="Low complexity" evidence="12">
    <location>
        <begin position="383"/>
        <end position="395"/>
    </location>
</feature>
<dbReference type="FunFam" id="1.10.287.70:FF:000002">
    <property type="entry name" value="Potassium voltage-gated channel subfamily a member"/>
    <property type="match status" value="1"/>
</dbReference>
<dbReference type="GO" id="GO:0008076">
    <property type="term" value="C:voltage-gated potassium channel complex"/>
    <property type="evidence" value="ECO:0007669"/>
    <property type="project" value="InterPro"/>
</dbReference>
<keyword evidence="5" id="KW-0631">Potassium channel</keyword>
<evidence type="ECO:0000256" key="1">
    <source>
        <dbReference type="ARBA" id="ARBA00004141"/>
    </source>
</evidence>
<dbReference type="GO" id="GO:0042734">
    <property type="term" value="C:presynaptic membrane"/>
    <property type="evidence" value="ECO:0007669"/>
    <property type="project" value="TreeGrafter"/>
</dbReference>
<keyword evidence="7" id="KW-0630">Potassium</keyword>
<evidence type="ECO:0000256" key="2">
    <source>
        <dbReference type="ARBA" id="ARBA00022448"/>
    </source>
</evidence>
<name>A0AAV4QN47_9ARAC</name>
<evidence type="ECO:0000256" key="12">
    <source>
        <dbReference type="SAM" id="MobiDB-lite"/>
    </source>
</evidence>
<dbReference type="GO" id="GO:0043679">
    <property type="term" value="C:axon terminus"/>
    <property type="evidence" value="ECO:0007669"/>
    <property type="project" value="TreeGrafter"/>
</dbReference>
<dbReference type="InterPro" id="IPR005821">
    <property type="entry name" value="Ion_trans_dom"/>
</dbReference>
<protein>
    <submittedName>
        <fullName evidence="15">Potassium voltage-gated channel protein Shaw</fullName>
    </submittedName>
</protein>
<dbReference type="GO" id="GO:0005251">
    <property type="term" value="F:delayed rectifier potassium channel activity"/>
    <property type="evidence" value="ECO:0007669"/>
    <property type="project" value="TreeGrafter"/>
</dbReference>
<comment type="subcellular location">
    <subcellularLocation>
        <location evidence="1">Membrane</location>
        <topology evidence="1">Multi-pass membrane protein</topology>
    </subcellularLocation>
</comment>
<dbReference type="InterPro" id="IPR028325">
    <property type="entry name" value="VG_K_chnl"/>
</dbReference>
<dbReference type="EMBL" id="BPLQ01004651">
    <property type="protein sequence ID" value="GIY09506.1"/>
    <property type="molecule type" value="Genomic_DNA"/>
</dbReference>
<keyword evidence="10 13" id="KW-0472">Membrane</keyword>
<keyword evidence="6" id="KW-0851">Voltage-gated channel</keyword>
<evidence type="ECO:0000313" key="15">
    <source>
        <dbReference type="EMBL" id="GIY09506.1"/>
    </source>
</evidence>
<gene>
    <name evidence="15" type="primary">Shaw</name>
    <name evidence="15" type="ORF">CDAR_509812</name>
</gene>
<organism evidence="15 16">
    <name type="scientific">Caerostris darwini</name>
    <dbReference type="NCBI Taxonomy" id="1538125"/>
    <lineage>
        <taxon>Eukaryota</taxon>
        <taxon>Metazoa</taxon>
        <taxon>Ecdysozoa</taxon>
        <taxon>Arthropoda</taxon>
        <taxon>Chelicerata</taxon>
        <taxon>Arachnida</taxon>
        <taxon>Araneae</taxon>
        <taxon>Araneomorphae</taxon>
        <taxon>Entelegynae</taxon>
        <taxon>Araneoidea</taxon>
        <taxon>Araneidae</taxon>
        <taxon>Caerostris</taxon>
    </lineage>
</organism>
<dbReference type="GO" id="GO:0045211">
    <property type="term" value="C:postsynaptic membrane"/>
    <property type="evidence" value="ECO:0007669"/>
    <property type="project" value="TreeGrafter"/>
</dbReference>
<feature type="transmembrane region" description="Helical" evidence="13">
    <location>
        <begin position="196"/>
        <end position="221"/>
    </location>
</feature>
<evidence type="ECO:0000256" key="11">
    <source>
        <dbReference type="ARBA" id="ARBA00023303"/>
    </source>
</evidence>
<keyword evidence="2" id="KW-0813">Transport</keyword>
<dbReference type="InterPro" id="IPR027359">
    <property type="entry name" value="Volt_channel_dom_sf"/>
</dbReference>
<dbReference type="PANTHER" id="PTHR11537:SF252">
    <property type="entry name" value="POTASSIUM VOLTAGE-GATED CHANNEL PROTEIN SHAW"/>
    <property type="match status" value="1"/>
</dbReference>
<feature type="transmembrane region" description="Helical" evidence="13">
    <location>
        <begin position="137"/>
        <end position="158"/>
    </location>
</feature>
<dbReference type="PRINTS" id="PR01491">
    <property type="entry name" value="KVCHANNEL"/>
</dbReference>
<dbReference type="AlphaFoldDB" id="A0AAV4QN47"/>
<evidence type="ECO:0000256" key="6">
    <source>
        <dbReference type="ARBA" id="ARBA00022882"/>
    </source>
</evidence>
<evidence type="ECO:0000256" key="8">
    <source>
        <dbReference type="ARBA" id="ARBA00022989"/>
    </source>
</evidence>
<sequence length="409" mass="45056">MVSIIWYHNMVLEIFSHSTVPQYRTPNIYPQYGTTIWYSRCLSTARYQRFSFEIASRFLVSPRKMEFMTAPINIIDFIATMSFYSDMLLQRLASDLEKADILDFFSIIRIFRLFKLTRHSRGLKILIHTFQASAKELFLLVFFLVLGIVIFASLVYYAERLQANPSNDFTSIPEGLWWAIVTMTTVGYGDMVPRTYVGMLVGALCALAGVLTIALPVPVIVSNFTMFYSHTQAREKLPKQRRRVLPVEQVRVRPLRPPGTQGGGLQHRRMNAIKHHHPAALKDYSNKTGEDSANSNGMNTLTGISRLSGGSNSGAFGVAGAVMSGLPSLASAANPTLCLPASPTNISRTSSTDAASASCDDMPPRVRFSSAADLLQPPPCSSKPPSRRSSALSPAIHVTTPVDGVLTSL</sequence>
<evidence type="ECO:0000256" key="5">
    <source>
        <dbReference type="ARBA" id="ARBA00022826"/>
    </source>
</evidence>
<feature type="region of interest" description="Disordered" evidence="12">
    <location>
        <begin position="369"/>
        <end position="395"/>
    </location>
</feature>
<evidence type="ECO:0000256" key="7">
    <source>
        <dbReference type="ARBA" id="ARBA00022958"/>
    </source>
</evidence>
<dbReference type="Proteomes" id="UP001054837">
    <property type="component" value="Unassembled WGS sequence"/>
</dbReference>
<dbReference type="Gene3D" id="1.20.120.350">
    <property type="entry name" value="Voltage-gated potassium channels. Chain C"/>
    <property type="match status" value="1"/>
</dbReference>
<evidence type="ECO:0000313" key="16">
    <source>
        <dbReference type="Proteomes" id="UP001054837"/>
    </source>
</evidence>
<evidence type="ECO:0000256" key="9">
    <source>
        <dbReference type="ARBA" id="ARBA00023065"/>
    </source>
</evidence>
<accession>A0AAV4QN47</accession>
<evidence type="ECO:0000256" key="4">
    <source>
        <dbReference type="ARBA" id="ARBA00022692"/>
    </source>
</evidence>
<keyword evidence="9" id="KW-0406">Ion transport</keyword>
<dbReference type="GO" id="GO:0032590">
    <property type="term" value="C:dendrite membrane"/>
    <property type="evidence" value="ECO:0007669"/>
    <property type="project" value="TreeGrafter"/>
</dbReference>
<evidence type="ECO:0000256" key="3">
    <source>
        <dbReference type="ARBA" id="ARBA00022538"/>
    </source>
</evidence>
<evidence type="ECO:0000256" key="10">
    <source>
        <dbReference type="ARBA" id="ARBA00023136"/>
    </source>
</evidence>
<keyword evidence="16" id="KW-1185">Reference proteome</keyword>
<dbReference type="PANTHER" id="PTHR11537">
    <property type="entry name" value="VOLTAGE-GATED POTASSIUM CHANNEL"/>
    <property type="match status" value="1"/>
</dbReference>
<dbReference type="SUPFAM" id="SSF81324">
    <property type="entry name" value="Voltage-gated potassium channels"/>
    <property type="match status" value="1"/>
</dbReference>
<dbReference type="GO" id="GO:0032809">
    <property type="term" value="C:neuronal cell body membrane"/>
    <property type="evidence" value="ECO:0007669"/>
    <property type="project" value="TreeGrafter"/>
</dbReference>
<dbReference type="Pfam" id="PF00520">
    <property type="entry name" value="Ion_trans"/>
    <property type="match status" value="1"/>
</dbReference>
<dbReference type="PRINTS" id="PR00169">
    <property type="entry name" value="KCHANNEL"/>
</dbReference>
<dbReference type="Gene3D" id="1.10.287.70">
    <property type="match status" value="1"/>
</dbReference>
<feature type="domain" description="Ion transport" evidence="14">
    <location>
        <begin position="50"/>
        <end position="232"/>
    </location>
</feature>
<reference evidence="15 16" key="1">
    <citation type="submission" date="2021-06" db="EMBL/GenBank/DDBJ databases">
        <title>Caerostris darwini draft genome.</title>
        <authorList>
            <person name="Kono N."/>
            <person name="Arakawa K."/>
        </authorList>
    </citation>
    <scope>NUCLEOTIDE SEQUENCE [LARGE SCALE GENOMIC DNA]</scope>
</reference>
<keyword evidence="4 13" id="KW-0812">Transmembrane</keyword>
<proteinExistence type="predicted"/>
<evidence type="ECO:0000259" key="14">
    <source>
        <dbReference type="Pfam" id="PF00520"/>
    </source>
</evidence>
<comment type="caution">
    <text evidence="15">The sequence shown here is derived from an EMBL/GenBank/DDBJ whole genome shotgun (WGS) entry which is preliminary data.</text>
</comment>
<dbReference type="InterPro" id="IPR003968">
    <property type="entry name" value="K_chnl_volt-dep_Kv"/>
</dbReference>
<keyword evidence="3" id="KW-0633">Potassium transport</keyword>
<keyword evidence="11" id="KW-0407">Ion channel</keyword>
<evidence type="ECO:0000256" key="13">
    <source>
        <dbReference type="SAM" id="Phobius"/>
    </source>
</evidence>
<keyword evidence="8 13" id="KW-1133">Transmembrane helix</keyword>